<accession>A0A0G0AIR7</accession>
<evidence type="ECO:0000313" key="2">
    <source>
        <dbReference type="EMBL" id="KKP04809.1"/>
    </source>
</evidence>
<dbReference type="EMBL" id="JOKZ01000066">
    <property type="protein sequence ID" value="KKP04809.1"/>
    <property type="molecule type" value="Genomic_DNA"/>
</dbReference>
<evidence type="ECO:0000256" key="1">
    <source>
        <dbReference type="SAM" id="Phobius"/>
    </source>
</evidence>
<keyword evidence="1" id="KW-1133">Transmembrane helix</keyword>
<dbReference type="Proteomes" id="UP000034112">
    <property type="component" value="Unassembled WGS sequence"/>
</dbReference>
<organism evidence="2 3">
    <name type="scientific">Trichoderma harzianum</name>
    <name type="common">Hypocrea lixii</name>
    <dbReference type="NCBI Taxonomy" id="5544"/>
    <lineage>
        <taxon>Eukaryota</taxon>
        <taxon>Fungi</taxon>
        <taxon>Dikarya</taxon>
        <taxon>Ascomycota</taxon>
        <taxon>Pezizomycotina</taxon>
        <taxon>Sordariomycetes</taxon>
        <taxon>Hypocreomycetidae</taxon>
        <taxon>Hypocreales</taxon>
        <taxon>Hypocreaceae</taxon>
        <taxon>Trichoderma</taxon>
    </lineage>
</organism>
<sequence length="286" mass="32470">MTTPDRVVPMRVIVCGVQRTGTLSVRLALKQLGFNDCYHMHNLLEKPEQECPQWVRLIEARYGGKGTVTRADFDKVLGNSQACVDVPAALFGVELAALYPEAKVIILNRDPESWYYSTLESVILAAQPASPWTKLQMLFCFVFDPASRAFARFGMAMSGLAFRYHHRTEKDKAIAWYTGMYKRYRDEIPEARRFEYKVQDGWGPLCEYLEVPVPMVKDEQTGEEVEAPFPHANDRETFQKNTLKSRARALRRARDNMLVGAGKMAVIAAMGYAGYAVWKTRLGGRL</sequence>
<keyword evidence="1" id="KW-0472">Membrane</keyword>
<name>A0A0G0AIR7_TRIHA</name>
<dbReference type="Pfam" id="PF17784">
    <property type="entry name" value="Sulfotransfer_4"/>
    <property type="match status" value="1"/>
</dbReference>
<evidence type="ECO:0000313" key="3">
    <source>
        <dbReference type="Proteomes" id="UP000034112"/>
    </source>
</evidence>
<dbReference type="OMA" id="WKTRLGG"/>
<dbReference type="AlphaFoldDB" id="A0A0G0AIR7"/>
<dbReference type="SUPFAM" id="SSF52540">
    <property type="entry name" value="P-loop containing nucleoside triphosphate hydrolases"/>
    <property type="match status" value="1"/>
</dbReference>
<dbReference type="Gene3D" id="3.40.50.300">
    <property type="entry name" value="P-loop containing nucleotide triphosphate hydrolases"/>
    <property type="match status" value="1"/>
</dbReference>
<keyword evidence="1" id="KW-0812">Transmembrane</keyword>
<gene>
    <name evidence="2" type="ORF">THAR02_03067</name>
</gene>
<proteinExistence type="predicted"/>
<dbReference type="OrthoDB" id="408152at2759"/>
<dbReference type="PANTHER" id="PTHR36978">
    <property type="entry name" value="P-LOOP CONTAINING NUCLEOTIDE TRIPHOSPHATE HYDROLASE"/>
    <property type="match status" value="1"/>
</dbReference>
<comment type="caution">
    <text evidence="2">The sequence shown here is derived from an EMBL/GenBank/DDBJ whole genome shotgun (WGS) entry which is preliminary data.</text>
</comment>
<dbReference type="InterPro" id="IPR027417">
    <property type="entry name" value="P-loop_NTPase"/>
</dbReference>
<evidence type="ECO:0008006" key="4">
    <source>
        <dbReference type="Google" id="ProtNLM"/>
    </source>
</evidence>
<reference evidence="3" key="1">
    <citation type="journal article" date="2015" name="Genome Announc.">
        <title>Draft whole-genome sequence of the biocontrol agent Trichoderma harzianum T6776.</title>
        <authorList>
            <person name="Baroncelli R."/>
            <person name="Piaggeschi G."/>
            <person name="Fiorini L."/>
            <person name="Bertolini E."/>
            <person name="Zapparata A."/>
            <person name="Pe M.E."/>
            <person name="Sarrocco S."/>
            <person name="Vannacci G."/>
        </authorList>
    </citation>
    <scope>NUCLEOTIDE SEQUENCE [LARGE SCALE GENOMIC DNA]</scope>
    <source>
        <strain evidence="3">T6776</strain>
    </source>
</reference>
<dbReference type="PANTHER" id="PTHR36978:SF4">
    <property type="entry name" value="P-LOOP CONTAINING NUCLEOSIDE TRIPHOSPHATE HYDROLASE PROTEIN"/>
    <property type="match status" value="1"/>
</dbReference>
<dbReference type="InterPro" id="IPR040632">
    <property type="entry name" value="Sulfotransfer_4"/>
</dbReference>
<feature type="transmembrane region" description="Helical" evidence="1">
    <location>
        <begin position="258"/>
        <end position="278"/>
    </location>
</feature>
<protein>
    <recommendedName>
        <fullName evidence="4">NAD dependent epimerase/dehydratase</fullName>
    </recommendedName>
</protein>